<evidence type="ECO:0000313" key="3">
    <source>
        <dbReference type="Proteomes" id="UP000523007"/>
    </source>
</evidence>
<keyword evidence="1" id="KW-1133">Transmembrane helix</keyword>
<dbReference type="Proteomes" id="UP000523007">
    <property type="component" value="Unassembled WGS sequence"/>
</dbReference>
<keyword evidence="1" id="KW-0472">Membrane</keyword>
<keyword evidence="3" id="KW-1185">Reference proteome</keyword>
<proteinExistence type="predicted"/>
<comment type="caution">
    <text evidence="2">The sequence shown here is derived from an EMBL/GenBank/DDBJ whole genome shotgun (WGS) entry which is preliminary data.</text>
</comment>
<accession>A0A7W7W2S1</accession>
<dbReference type="RefSeq" id="WP_184579149.1">
    <property type="nucleotide sequence ID" value="NZ_JACHJT010000001.1"/>
</dbReference>
<keyword evidence="1" id="KW-0812">Transmembrane</keyword>
<name>A0A7W7W2S1_9ACTN</name>
<organism evidence="2 3">
    <name type="scientific">Lipingzhangella halophila</name>
    <dbReference type="NCBI Taxonomy" id="1783352"/>
    <lineage>
        <taxon>Bacteria</taxon>
        <taxon>Bacillati</taxon>
        <taxon>Actinomycetota</taxon>
        <taxon>Actinomycetes</taxon>
        <taxon>Streptosporangiales</taxon>
        <taxon>Nocardiopsidaceae</taxon>
        <taxon>Lipingzhangella</taxon>
    </lineage>
</organism>
<dbReference type="EMBL" id="JACHJT010000001">
    <property type="protein sequence ID" value="MBB4932041.1"/>
    <property type="molecule type" value="Genomic_DNA"/>
</dbReference>
<protein>
    <submittedName>
        <fullName evidence="2">Uncharacterized protein</fullName>
    </submittedName>
</protein>
<reference evidence="2 3" key="1">
    <citation type="submission" date="2020-08" db="EMBL/GenBank/DDBJ databases">
        <title>Sequencing the genomes of 1000 actinobacteria strains.</title>
        <authorList>
            <person name="Klenk H.-P."/>
        </authorList>
    </citation>
    <scope>NUCLEOTIDE SEQUENCE [LARGE SCALE GENOMIC DNA]</scope>
    <source>
        <strain evidence="2 3">DSM 102030</strain>
    </source>
</reference>
<feature type="transmembrane region" description="Helical" evidence="1">
    <location>
        <begin position="100"/>
        <end position="121"/>
    </location>
</feature>
<gene>
    <name evidence="2" type="ORF">F4561_002861</name>
</gene>
<feature type="transmembrane region" description="Helical" evidence="1">
    <location>
        <begin position="76"/>
        <end position="94"/>
    </location>
</feature>
<dbReference type="AlphaFoldDB" id="A0A7W7W2S1"/>
<sequence length="194" mass="20882">MVETEVRGVRAEPGGWRDLTFSEAGYTPARANLTRVLDPVFGPWPSGIAVTVLLASMPAMYLLQKLAPSSADPTEPLLYAAGLALLFIVAGGIYHTRDAIASAVSLAGWLALLAVTLPLLLSRRYRAWAVDLFDPERPRIPAARIADVRVERHGDESTVEVLLTGGTTVRYTAHGADGARLSRCFSRLLKADAT</sequence>
<feature type="transmembrane region" description="Helical" evidence="1">
    <location>
        <begin position="44"/>
        <end position="64"/>
    </location>
</feature>
<evidence type="ECO:0000313" key="2">
    <source>
        <dbReference type="EMBL" id="MBB4932041.1"/>
    </source>
</evidence>
<evidence type="ECO:0000256" key="1">
    <source>
        <dbReference type="SAM" id="Phobius"/>
    </source>
</evidence>